<dbReference type="Gene3D" id="3.20.20.190">
    <property type="entry name" value="Phosphatidylinositol (PI) phosphodiesterase"/>
    <property type="match status" value="1"/>
</dbReference>
<feature type="domain" description="GP-PDE" evidence="1">
    <location>
        <begin position="3"/>
        <end position="226"/>
    </location>
</feature>
<reference evidence="3" key="1">
    <citation type="journal article" date="2019" name="Int. J. Syst. Evol. Microbiol.">
        <title>The Global Catalogue of Microorganisms (GCM) 10K type strain sequencing project: providing services to taxonomists for standard genome sequencing and annotation.</title>
        <authorList>
            <consortium name="The Broad Institute Genomics Platform"/>
            <consortium name="The Broad Institute Genome Sequencing Center for Infectious Disease"/>
            <person name="Wu L."/>
            <person name="Ma J."/>
        </authorList>
    </citation>
    <scope>NUCLEOTIDE SEQUENCE [LARGE SCALE GENOMIC DNA]</scope>
    <source>
        <strain evidence="3">CCUG 55995</strain>
    </source>
</reference>
<sequence length="229" mass="24794">MRPLLLGHRGSPRAFPENTLAGFQAALDAGLDGVELDVRRLRDGVLVVYHDAALPGGQALSTLRRLDLPGHVPTLAQALAWARHSGAFVNVELKFEGLWPDDRVGRTLDLIRGFGLGQRVIVSSFNPLQLLAARRHAPEVARGLLVHRAYRWGPLDLVPPVMRLTGSAALHPTHELVTRDLLAQARRQGWQVNVWTVNNAAEALRLAHLGADGLIGDVPAALLGARLPA</sequence>
<dbReference type="Proteomes" id="UP001595952">
    <property type="component" value="Unassembled WGS sequence"/>
</dbReference>
<dbReference type="PANTHER" id="PTHR46211:SF1">
    <property type="entry name" value="GLYCEROPHOSPHODIESTER PHOSPHODIESTERASE, CYTOPLASMIC"/>
    <property type="match status" value="1"/>
</dbReference>
<dbReference type="PROSITE" id="PS51704">
    <property type="entry name" value="GP_PDE"/>
    <property type="match status" value="1"/>
</dbReference>
<evidence type="ECO:0000313" key="2">
    <source>
        <dbReference type="EMBL" id="MFC4638244.1"/>
    </source>
</evidence>
<dbReference type="SUPFAM" id="SSF51695">
    <property type="entry name" value="PLC-like phosphodiesterases"/>
    <property type="match status" value="1"/>
</dbReference>
<organism evidence="2 3">
    <name type="scientific">Deinococcus hohokamensis</name>
    <dbReference type="NCBI Taxonomy" id="309883"/>
    <lineage>
        <taxon>Bacteria</taxon>
        <taxon>Thermotogati</taxon>
        <taxon>Deinococcota</taxon>
        <taxon>Deinococci</taxon>
        <taxon>Deinococcales</taxon>
        <taxon>Deinococcaceae</taxon>
        <taxon>Deinococcus</taxon>
    </lineage>
</organism>
<proteinExistence type="predicted"/>
<evidence type="ECO:0000259" key="1">
    <source>
        <dbReference type="PROSITE" id="PS51704"/>
    </source>
</evidence>
<dbReference type="Pfam" id="PF03009">
    <property type="entry name" value="GDPD"/>
    <property type="match status" value="1"/>
</dbReference>
<dbReference type="EMBL" id="JBHSEI010000005">
    <property type="protein sequence ID" value="MFC4638244.1"/>
    <property type="molecule type" value="Genomic_DNA"/>
</dbReference>
<dbReference type="PANTHER" id="PTHR46211">
    <property type="entry name" value="GLYCEROPHOSPHORYL DIESTER PHOSPHODIESTERASE"/>
    <property type="match status" value="1"/>
</dbReference>
<accession>A0ABV9I7T8</accession>
<dbReference type="RefSeq" id="WP_380061471.1">
    <property type="nucleotide sequence ID" value="NZ_JBHSEI010000005.1"/>
</dbReference>
<dbReference type="InterPro" id="IPR017946">
    <property type="entry name" value="PLC-like_Pdiesterase_TIM-brl"/>
</dbReference>
<dbReference type="InterPro" id="IPR030395">
    <property type="entry name" value="GP_PDE_dom"/>
</dbReference>
<comment type="caution">
    <text evidence="2">The sequence shown here is derived from an EMBL/GenBank/DDBJ whole genome shotgun (WGS) entry which is preliminary data.</text>
</comment>
<evidence type="ECO:0000313" key="3">
    <source>
        <dbReference type="Proteomes" id="UP001595952"/>
    </source>
</evidence>
<dbReference type="CDD" id="cd08556">
    <property type="entry name" value="GDPD"/>
    <property type="match status" value="1"/>
</dbReference>
<protein>
    <submittedName>
        <fullName evidence="2">Glycerophosphodiester phosphodiesterase</fullName>
    </submittedName>
</protein>
<keyword evidence="3" id="KW-1185">Reference proteome</keyword>
<gene>
    <name evidence="2" type="ORF">ACFO0D_07800</name>
</gene>
<name>A0ABV9I7T8_9DEIO</name>